<feature type="region of interest" description="Disordered" evidence="2">
    <location>
        <begin position="1"/>
        <end position="35"/>
    </location>
</feature>
<feature type="region of interest" description="Disordered" evidence="2">
    <location>
        <begin position="447"/>
        <end position="485"/>
    </location>
</feature>
<dbReference type="PANTHER" id="PTHR12752:SF5">
    <property type="entry name" value="PLECKSTRIN HOMOLOGY DOMAIN-CONTAINING FAMILY A MEMBER 6"/>
    <property type="match status" value="1"/>
</dbReference>
<dbReference type="InterPro" id="IPR057971">
    <property type="entry name" value="PKHA4-7_TBCA"/>
</dbReference>
<protein>
    <submittedName>
        <fullName evidence="4">Pleckstrin homology domain containing A6</fullName>
    </submittedName>
</protein>
<gene>
    <name evidence="4" type="primary">PLEKHA6</name>
</gene>
<dbReference type="InterPro" id="IPR040392">
    <property type="entry name" value="PKHA4-7_PH"/>
</dbReference>
<accession>G3T5H9</accession>
<feature type="compositionally biased region" description="Polar residues" evidence="2">
    <location>
        <begin position="457"/>
        <end position="466"/>
    </location>
</feature>
<feature type="compositionally biased region" description="Polar residues" evidence="2">
    <location>
        <begin position="12"/>
        <end position="22"/>
    </location>
</feature>
<feature type="region of interest" description="Disordered" evidence="2">
    <location>
        <begin position="1094"/>
        <end position="1114"/>
    </location>
</feature>
<evidence type="ECO:0000313" key="4">
    <source>
        <dbReference type="Ensembl" id="ENSLAFP00000008692.3"/>
    </source>
</evidence>
<feature type="compositionally biased region" description="Pro residues" evidence="2">
    <location>
        <begin position="815"/>
        <end position="824"/>
    </location>
</feature>
<dbReference type="InterPro" id="IPR011993">
    <property type="entry name" value="PH-like_dom_sf"/>
</dbReference>
<feature type="coiled-coil region" evidence="1">
    <location>
        <begin position="619"/>
        <end position="705"/>
    </location>
</feature>
<reference evidence="4 5" key="1">
    <citation type="submission" date="2009-06" db="EMBL/GenBank/DDBJ databases">
        <title>The Genome Sequence of Loxodonta africana (African elephant).</title>
        <authorList>
            <person name="Di Palma F."/>
            <person name="Heiman D."/>
            <person name="Young S."/>
            <person name="Johnson J."/>
            <person name="Lander E.S."/>
            <person name="Lindblad-Toh K."/>
        </authorList>
    </citation>
    <scope>NUCLEOTIDE SEQUENCE [LARGE SCALE GENOMIC DNA]</scope>
    <source>
        <strain evidence="4 5">Isolate ISIS603380</strain>
    </source>
</reference>
<dbReference type="SUPFAM" id="SSF50729">
    <property type="entry name" value="PH domain-like"/>
    <property type="match status" value="1"/>
</dbReference>
<dbReference type="Pfam" id="PF25541">
    <property type="entry name" value="TBCA_PH"/>
    <property type="match status" value="1"/>
</dbReference>
<dbReference type="AlphaFoldDB" id="G3T5H9"/>
<dbReference type="Proteomes" id="UP000007646">
    <property type="component" value="Unassembled WGS sequence"/>
</dbReference>
<feature type="compositionally biased region" description="Polar residues" evidence="2">
    <location>
        <begin position="267"/>
        <end position="281"/>
    </location>
</feature>
<dbReference type="InterPro" id="IPR001849">
    <property type="entry name" value="PH_domain"/>
</dbReference>
<proteinExistence type="predicted"/>
<dbReference type="Ensembl" id="ENSLAFT00000010380.3">
    <property type="protein sequence ID" value="ENSLAFP00000008692.3"/>
    <property type="gene ID" value="ENSLAFG00000010379.3"/>
</dbReference>
<feature type="domain" description="PH" evidence="3">
    <location>
        <begin position="59"/>
        <end position="158"/>
    </location>
</feature>
<evidence type="ECO:0000256" key="1">
    <source>
        <dbReference type="SAM" id="Coils"/>
    </source>
</evidence>
<feature type="compositionally biased region" description="Low complexity" evidence="2">
    <location>
        <begin position="1148"/>
        <end position="1159"/>
    </location>
</feature>
<reference evidence="4" key="2">
    <citation type="submission" date="2025-08" db="UniProtKB">
        <authorList>
            <consortium name="Ensembl"/>
        </authorList>
    </citation>
    <scope>IDENTIFICATION</scope>
    <source>
        <strain evidence="4">Isolate ISIS603380</strain>
    </source>
</reference>
<dbReference type="Pfam" id="PF00169">
    <property type="entry name" value="PH"/>
    <property type="match status" value="1"/>
</dbReference>
<dbReference type="GeneTree" id="ENSGT00940000159692"/>
<reference evidence="4" key="3">
    <citation type="submission" date="2025-09" db="UniProtKB">
        <authorList>
            <consortium name="Ensembl"/>
        </authorList>
    </citation>
    <scope>IDENTIFICATION</scope>
    <source>
        <strain evidence="4">Isolate ISIS603380</strain>
    </source>
</reference>
<dbReference type="PANTHER" id="PTHR12752">
    <property type="entry name" value="PHOSPHOINOSITOL 3-PHOSPHATE-BINDING PROTEIN"/>
    <property type="match status" value="1"/>
</dbReference>
<keyword evidence="5" id="KW-1185">Reference proteome</keyword>
<feature type="compositionally biased region" description="Polar residues" evidence="2">
    <location>
        <begin position="311"/>
        <end position="322"/>
    </location>
</feature>
<feature type="region of interest" description="Disordered" evidence="2">
    <location>
        <begin position="1131"/>
        <end position="1174"/>
    </location>
</feature>
<evidence type="ECO:0000259" key="3">
    <source>
        <dbReference type="PROSITE" id="PS50003"/>
    </source>
</evidence>
<name>G3T5H9_LOXAF</name>
<organism evidence="4 5">
    <name type="scientific">Loxodonta africana</name>
    <name type="common">African elephant</name>
    <dbReference type="NCBI Taxonomy" id="9785"/>
    <lineage>
        <taxon>Eukaryota</taxon>
        <taxon>Metazoa</taxon>
        <taxon>Chordata</taxon>
        <taxon>Craniata</taxon>
        <taxon>Vertebrata</taxon>
        <taxon>Euteleostomi</taxon>
        <taxon>Mammalia</taxon>
        <taxon>Eutheria</taxon>
        <taxon>Afrotheria</taxon>
        <taxon>Proboscidea</taxon>
        <taxon>Elephantidae</taxon>
        <taxon>Loxodonta</taxon>
    </lineage>
</organism>
<feature type="compositionally biased region" description="Pro residues" evidence="2">
    <location>
        <begin position="242"/>
        <end position="257"/>
    </location>
</feature>
<feature type="compositionally biased region" description="Basic and acidic residues" evidence="2">
    <location>
        <begin position="201"/>
        <end position="233"/>
    </location>
</feature>
<feature type="region of interest" description="Disordered" evidence="2">
    <location>
        <begin position="762"/>
        <end position="985"/>
    </location>
</feature>
<keyword evidence="1" id="KW-0175">Coiled coil</keyword>
<dbReference type="SMART" id="SM00233">
    <property type="entry name" value="PH"/>
    <property type="match status" value="1"/>
</dbReference>
<dbReference type="Gene3D" id="2.30.29.30">
    <property type="entry name" value="Pleckstrin-homology domain (PH domain)/Phosphotyrosine-binding domain (PTB)"/>
    <property type="match status" value="1"/>
</dbReference>
<dbReference type="PROSITE" id="PS50003">
    <property type="entry name" value="PH_DOMAIN"/>
    <property type="match status" value="1"/>
</dbReference>
<evidence type="ECO:0000313" key="5">
    <source>
        <dbReference type="Proteomes" id="UP000007646"/>
    </source>
</evidence>
<feature type="compositionally biased region" description="Low complexity" evidence="2">
    <location>
        <begin position="762"/>
        <end position="785"/>
    </location>
</feature>
<feature type="region of interest" description="Disordered" evidence="2">
    <location>
        <begin position="163"/>
        <end position="341"/>
    </location>
</feature>
<sequence>MSNKTGGKRPAITNSDISNHNMVSEVPPERPSVRVTRTSRKAITFGKRSHSMKRNPTAPVTKAGWLFKQASSGVKQWNKRWFVLVDRCLFYYKDEKEESTLGSIPLLSFRVAAVQPSDNISRKHTFKAEHAGVRTYFFSAESPEEQEAWIQAMGEAARVQIPPAQKSAPQAVRHNHEKPDSENIPPSKHHHQPQHNSLPKPEPEAKTRGEGDGRGCEKAERRPERPEVKKEPLVKANGIQPGPEPASEPGSPYPEGPRVPGGVEQAAQPNGWQYSSPSRPGSTAFPPQDGESGGHRRSFPPRTNPDKIAQRKSSMNQLQQWVNLRRGVSQPSEDLRSPSRFYPVSRRVPEYYGPYSPQYPDDYQYYPAGVRPDSICSMPAYDRISPPWALEDKRHSFRNGSGPAYQLREWKEPTGYGRQDGTAWIPSPSRQPVYYDELDAASSSLRRLSLQPRSHSVPRSPSQGSYSRARIYSPARSPSSRFERLPPRSEDVYADTNAYVMRRSISSPKYDYLGDRRPVPAGLFPYNYPPSPTIHDKMDELLDLQLQRNLEYLDQQMSESETLISMVNRMVENSSPRAQLFMQVPSYSEVFRDSLHTFKLNEQDTDKLLGKLCEQNKVVREQDQLVQQLRAEKESLESALMGTHQELEMFGNQPAYPEKLLHKKESLQNQLINIRVELSQATTALTNSTVEYENLESEVSALHDDLWEQLNLDTQVKRAPGQVRVGWYVHEAATQSYQRTAISGGGGVVGPGAEGPYITYSSNSPASPLSSASLTSPLSPFSLVSGSQGSPTKPRSNEEPGPPRPPLPKAYVPLESPPTVPPLPSESRFWPYPNSPSWHRSGETARGQPKANYEQSKKKTHQALPLDIPRDISLGPPTRQEVEADKQAALNKVGIVPPRTKSPTDEEVTPKTVVRRTANGLANGLASRQERPKSAVFPGEGKVKMSVEEQIDRMRRHQSGSMKEKRRSLQLPASPAPDTSTRPTYKVVRRHRSIHEVDISNLEAALRAEEPGGQAYETPREEIARLRKLELEPQHYDVDIHKELSTPDKVLIPERYVDLEPDTPLSPEELKEKQKKVERIKTLIAKSSMQNVVPIGEGDSVDIPQDSESQLQEQEKRIEISCALATEASRRGRMLSVQCATPSPPTSPASLTPPANPLSSEPPRGADSSHTMRV</sequence>
<feature type="compositionally biased region" description="Basic residues" evidence="2">
    <location>
        <begin position="954"/>
        <end position="968"/>
    </location>
</feature>
<feature type="compositionally biased region" description="Basic and acidic residues" evidence="2">
    <location>
        <begin position="941"/>
        <end position="953"/>
    </location>
</feature>
<evidence type="ECO:0000256" key="2">
    <source>
        <dbReference type="SAM" id="MobiDB-lite"/>
    </source>
</evidence>
<dbReference type="FunFam" id="2.30.29.30:FF:000083">
    <property type="entry name" value="Pleckstrin homology domain-containing family A member 5"/>
    <property type="match status" value="1"/>
</dbReference>
<dbReference type="CDD" id="cd13248">
    <property type="entry name" value="PH_PEPP1_2_3"/>
    <property type="match status" value="1"/>
</dbReference>